<feature type="chain" id="PRO_5005591511" description="OmpA-like domain-containing protein" evidence="12">
    <location>
        <begin position="22"/>
        <end position="435"/>
    </location>
</feature>
<organism evidence="14 15">
    <name type="scientific">Sunxiuqinia dokdonensis</name>
    <dbReference type="NCBI Taxonomy" id="1409788"/>
    <lineage>
        <taxon>Bacteria</taxon>
        <taxon>Pseudomonadati</taxon>
        <taxon>Bacteroidota</taxon>
        <taxon>Bacteroidia</taxon>
        <taxon>Marinilabiliales</taxon>
        <taxon>Prolixibacteraceae</taxon>
        <taxon>Sunxiuqinia</taxon>
    </lineage>
</organism>
<keyword evidence="15" id="KW-1185">Reference proteome</keyword>
<evidence type="ECO:0000256" key="8">
    <source>
        <dbReference type="ARBA" id="ARBA00023136"/>
    </source>
</evidence>
<evidence type="ECO:0000256" key="2">
    <source>
        <dbReference type="ARBA" id="ARBA00022448"/>
    </source>
</evidence>
<evidence type="ECO:0000256" key="12">
    <source>
        <dbReference type="SAM" id="SignalP"/>
    </source>
</evidence>
<dbReference type="InterPro" id="IPR003367">
    <property type="entry name" value="Thrombospondin_3-like_rpt"/>
</dbReference>
<dbReference type="Pfam" id="PF00691">
    <property type="entry name" value="OmpA"/>
    <property type="match status" value="1"/>
</dbReference>
<keyword evidence="9" id="KW-0998">Cell outer membrane</keyword>
<keyword evidence="2" id="KW-0813">Transport</keyword>
<dbReference type="PANTHER" id="PTHR30329">
    <property type="entry name" value="STATOR ELEMENT OF FLAGELLAR MOTOR COMPLEX"/>
    <property type="match status" value="1"/>
</dbReference>
<sequence>MKRIIVLSFFLCIGMMLHAQTAEKKWAVGLGGGAYYGNSKEGTGLITEFYFSRYLNPSFDLMLLNNFGLANTEVTNTLDFSSTFLNLRYKLNNGYIFQEESKVQPYLYGGPGYIFDNSTEGVNWDAGLGFKFPLSSSVALFVEGGFVEGLRGEKAVEEGTYTESFWKGVGGIEISFGGSKDADMDGVPDRKDDCPNTPEGVAVDARGCPIDTDGDGVPDYKDDCPTEAGEIALDGCPDRDGDGVADKDDDCPDTPGVKALKGCPDSDGDGVADKDDKCPDTPQGYKVDSKGCPIDSDGDGLVDEEDDCPTQAGPVENKGCPLSKAEFDNLLFDFDKSTLKPAAMEELNSLIEAMKENPELRVSLYGHADEIGTAAYNMKLSEARAKAARQYLVDHGIAPERIATVQWYGLSKPIAPNDTEAGRAKNRRVEIKEDK</sequence>
<dbReference type="GO" id="GO:0046930">
    <property type="term" value="C:pore complex"/>
    <property type="evidence" value="ECO:0007669"/>
    <property type="project" value="UniProtKB-KW"/>
</dbReference>
<dbReference type="GO" id="GO:0005509">
    <property type="term" value="F:calcium ion binding"/>
    <property type="evidence" value="ECO:0007669"/>
    <property type="project" value="InterPro"/>
</dbReference>
<dbReference type="InterPro" id="IPR036737">
    <property type="entry name" value="OmpA-like_sf"/>
</dbReference>
<comment type="subcellular location">
    <subcellularLocation>
        <location evidence="1">Cell outer membrane</location>
        <topology evidence="1">Multi-pass membrane protein</topology>
    </subcellularLocation>
</comment>
<dbReference type="AlphaFoldDB" id="A0A0L8V9M9"/>
<evidence type="ECO:0000256" key="5">
    <source>
        <dbReference type="ARBA" id="ARBA00022729"/>
    </source>
</evidence>
<dbReference type="CDD" id="cd07185">
    <property type="entry name" value="OmpA_C-like"/>
    <property type="match status" value="1"/>
</dbReference>
<evidence type="ECO:0000256" key="3">
    <source>
        <dbReference type="ARBA" id="ARBA00022452"/>
    </source>
</evidence>
<dbReference type="InterPro" id="IPR028974">
    <property type="entry name" value="TSP_type-3_rpt"/>
</dbReference>
<dbReference type="Gene3D" id="4.10.1080.10">
    <property type="entry name" value="TSP type-3 repeat"/>
    <property type="match status" value="2"/>
</dbReference>
<dbReference type="InterPro" id="IPR050330">
    <property type="entry name" value="Bact_OuterMem_StrucFunc"/>
</dbReference>
<keyword evidence="3" id="KW-1134">Transmembrane beta strand</keyword>
<gene>
    <name evidence="14" type="ORF">NC99_20030</name>
</gene>
<dbReference type="STRING" id="1409788.NC99_20030"/>
<proteinExistence type="predicted"/>
<evidence type="ECO:0000256" key="10">
    <source>
        <dbReference type="PROSITE-ProRule" id="PRU00473"/>
    </source>
</evidence>
<comment type="caution">
    <text evidence="14">The sequence shown here is derived from an EMBL/GenBank/DDBJ whole genome shotgun (WGS) entry which is preliminary data.</text>
</comment>
<feature type="signal peptide" evidence="12">
    <location>
        <begin position="1"/>
        <end position="21"/>
    </location>
</feature>
<keyword evidence="5 12" id="KW-0732">Signal</keyword>
<dbReference type="GO" id="GO:0009279">
    <property type="term" value="C:cell outer membrane"/>
    <property type="evidence" value="ECO:0007669"/>
    <property type="project" value="UniProtKB-SubCell"/>
</dbReference>
<name>A0A0L8V9M9_9BACT</name>
<dbReference type="PANTHER" id="PTHR30329:SF21">
    <property type="entry name" value="LIPOPROTEIN YIAD-RELATED"/>
    <property type="match status" value="1"/>
</dbReference>
<evidence type="ECO:0000256" key="9">
    <source>
        <dbReference type="ARBA" id="ARBA00023237"/>
    </source>
</evidence>
<evidence type="ECO:0000256" key="11">
    <source>
        <dbReference type="SAM" id="MobiDB-lite"/>
    </source>
</evidence>
<feature type="domain" description="OmpA-like" evidence="13">
    <location>
        <begin position="319"/>
        <end position="435"/>
    </location>
</feature>
<dbReference type="SUPFAM" id="SSF56925">
    <property type="entry name" value="OMPA-like"/>
    <property type="match status" value="1"/>
</dbReference>
<evidence type="ECO:0000256" key="1">
    <source>
        <dbReference type="ARBA" id="ARBA00004571"/>
    </source>
</evidence>
<dbReference type="InterPro" id="IPR006664">
    <property type="entry name" value="OMP_bac"/>
</dbReference>
<dbReference type="Proteomes" id="UP000036958">
    <property type="component" value="Unassembled WGS sequence"/>
</dbReference>
<protein>
    <recommendedName>
        <fullName evidence="13">OmpA-like domain-containing protein</fullName>
    </recommendedName>
</protein>
<dbReference type="Pfam" id="PF02412">
    <property type="entry name" value="TSP_3"/>
    <property type="match status" value="3"/>
</dbReference>
<dbReference type="RefSeq" id="WP_053182664.1">
    <property type="nucleotide sequence ID" value="NZ_LGIA01000148.1"/>
</dbReference>
<keyword evidence="4" id="KW-0812">Transmembrane</keyword>
<accession>A0A0L8V9M9</accession>
<reference evidence="15" key="1">
    <citation type="submission" date="2015-07" db="EMBL/GenBank/DDBJ databases">
        <title>Genome sequencing of Sunxiuqinia dokdonensis strain SK.</title>
        <authorList>
            <person name="Ahn S."/>
            <person name="Kim B.-C."/>
        </authorList>
    </citation>
    <scope>NUCLEOTIDE SEQUENCE [LARGE SCALE GENOMIC DNA]</scope>
    <source>
        <strain evidence="15">SK</strain>
    </source>
</reference>
<evidence type="ECO:0000259" key="13">
    <source>
        <dbReference type="PROSITE" id="PS51123"/>
    </source>
</evidence>
<evidence type="ECO:0000256" key="6">
    <source>
        <dbReference type="ARBA" id="ARBA00023065"/>
    </source>
</evidence>
<feature type="compositionally biased region" description="Basic and acidic residues" evidence="11">
    <location>
        <begin position="420"/>
        <end position="435"/>
    </location>
</feature>
<keyword evidence="6" id="KW-0406">Ion transport</keyword>
<evidence type="ECO:0000313" key="15">
    <source>
        <dbReference type="Proteomes" id="UP000036958"/>
    </source>
</evidence>
<dbReference type="SUPFAM" id="SSF103088">
    <property type="entry name" value="OmpA-like"/>
    <property type="match status" value="1"/>
</dbReference>
<evidence type="ECO:0000256" key="7">
    <source>
        <dbReference type="ARBA" id="ARBA00023114"/>
    </source>
</evidence>
<evidence type="ECO:0000313" key="14">
    <source>
        <dbReference type="EMBL" id="KOH45141.1"/>
    </source>
</evidence>
<feature type="region of interest" description="Disordered" evidence="11">
    <location>
        <begin position="198"/>
        <end position="293"/>
    </location>
</feature>
<dbReference type="GO" id="GO:0015288">
    <property type="term" value="F:porin activity"/>
    <property type="evidence" value="ECO:0007669"/>
    <property type="project" value="UniProtKB-KW"/>
</dbReference>
<dbReference type="OrthoDB" id="1108826at2"/>
<keyword evidence="8 10" id="KW-0472">Membrane</keyword>
<feature type="compositionally biased region" description="Basic and acidic residues" evidence="11">
    <location>
        <begin position="236"/>
        <end position="246"/>
    </location>
</feature>
<dbReference type="EMBL" id="LGIA01000148">
    <property type="protein sequence ID" value="KOH45141.1"/>
    <property type="molecule type" value="Genomic_DNA"/>
</dbReference>
<dbReference type="GO" id="GO:0007155">
    <property type="term" value="P:cell adhesion"/>
    <property type="evidence" value="ECO:0007669"/>
    <property type="project" value="InterPro"/>
</dbReference>
<dbReference type="SUPFAM" id="SSF103647">
    <property type="entry name" value="TSP type-3 repeat"/>
    <property type="match status" value="2"/>
</dbReference>
<dbReference type="InterPro" id="IPR006665">
    <property type="entry name" value="OmpA-like"/>
</dbReference>
<feature type="region of interest" description="Disordered" evidence="11">
    <location>
        <begin position="414"/>
        <end position="435"/>
    </location>
</feature>
<dbReference type="InterPro" id="IPR011250">
    <property type="entry name" value="OMP/PagP_B-barrel"/>
</dbReference>
<dbReference type="PROSITE" id="PS51123">
    <property type="entry name" value="OMPA_2"/>
    <property type="match status" value="1"/>
</dbReference>
<dbReference type="GO" id="GO:0006811">
    <property type="term" value="P:monoatomic ion transport"/>
    <property type="evidence" value="ECO:0007669"/>
    <property type="project" value="UniProtKB-KW"/>
</dbReference>
<dbReference type="PRINTS" id="PR01021">
    <property type="entry name" value="OMPADOMAIN"/>
</dbReference>
<evidence type="ECO:0000256" key="4">
    <source>
        <dbReference type="ARBA" id="ARBA00022692"/>
    </source>
</evidence>
<dbReference type="Gene3D" id="3.30.1330.60">
    <property type="entry name" value="OmpA-like domain"/>
    <property type="match status" value="1"/>
</dbReference>
<dbReference type="Gene3D" id="2.40.160.20">
    <property type="match status" value="1"/>
</dbReference>
<keyword evidence="7" id="KW-0626">Porin</keyword>